<keyword evidence="4" id="KW-1185">Reference proteome</keyword>
<evidence type="ECO:0000256" key="1">
    <source>
        <dbReference type="SAM" id="MobiDB-lite"/>
    </source>
</evidence>
<accession>A0AAV6NYT6</accession>
<dbReference type="EMBL" id="JAGKQH010000002">
    <property type="protein sequence ID" value="KAG6605141.1"/>
    <property type="molecule type" value="Genomic_DNA"/>
</dbReference>
<protein>
    <submittedName>
        <fullName evidence="3">Uncharacterized protein</fullName>
    </submittedName>
</protein>
<proteinExistence type="predicted"/>
<feature type="region of interest" description="Disordered" evidence="1">
    <location>
        <begin position="1"/>
        <end position="21"/>
    </location>
</feature>
<feature type="compositionally biased region" description="Polar residues" evidence="1">
    <location>
        <begin position="9"/>
        <end position="20"/>
    </location>
</feature>
<evidence type="ECO:0000256" key="2">
    <source>
        <dbReference type="SAM" id="Phobius"/>
    </source>
</evidence>
<reference evidence="3 4" key="1">
    <citation type="journal article" date="2021" name="Hortic Res">
        <title>The domestication of Cucurbita argyrosperma as revealed by the genome of its wild relative.</title>
        <authorList>
            <person name="Barrera-Redondo J."/>
            <person name="Sanchez-de la Vega G."/>
            <person name="Aguirre-Liguori J.A."/>
            <person name="Castellanos-Morales G."/>
            <person name="Gutierrez-Guerrero Y.T."/>
            <person name="Aguirre-Dugua X."/>
            <person name="Aguirre-Planter E."/>
            <person name="Tenaillon M.I."/>
            <person name="Lira-Saade R."/>
            <person name="Eguiarte L.E."/>
        </authorList>
    </citation>
    <scope>NUCLEOTIDE SEQUENCE [LARGE SCALE GENOMIC DNA]</scope>
    <source>
        <strain evidence="3">JBR-2021</strain>
    </source>
</reference>
<comment type="caution">
    <text evidence="3">The sequence shown here is derived from an EMBL/GenBank/DDBJ whole genome shotgun (WGS) entry which is preliminary data.</text>
</comment>
<evidence type="ECO:0000313" key="4">
    <source>
        <dbReference type="Proteomes" id="UP000685013"/>
    </source>
</evidence>
<name>A0AAV6NYT6_9ROSI</name>
<dbReference type="AlphaFoldDB" id="A0AAV6NYT6"/>
<dbReference type="Proteomes" id="UP000685013">
    <property type="component" value="Chromosome 2"/>
</dbReference>
<keyword evidence="2" id="KW-0472">Membrane</keyword>
<keyword evidence="2" id="KW-1133">Transmembrane helix</keyword>
<sequence length="89" mass="10237">MRRRLQVECKNSSQNASRNLGSARARVRYCRTQVVAWVGVRFVGCWLVEAWVACVWSWAWTFGSSIRRDGAGRFFAAKAHPRPYTLQMA</sequence>
<gene>
    <name evidence="3" type="ORF">SDJN03_02458</name>
</gene>
<organism evidence="3 4">
    <name type="scientific">Cucurbita argyrosperma subsp. sororia</name>
    <dbReference type="NCBI Taxonomy" id="37648"/>
    <lineage>
        <taxon>Eukaryota</taxon>
        <taxon>Viridiplantae</taxon>
        <taxon>Streptophyta</taxon>
        <taxon>Embryophyta</taxon>
        <taxon>Tracheophyta</taxon>
        <taxon>Spermatophyta</taxon>
        <taxon>Magnoliopsida</taxon>
        <taxon>eudicotyledons</taxon>
        <taxon>Gunneridae</taxon>
        <taxon>Pentapetalae</taxon>
        <taxon>rosids</taxon>
        <taxon>fabids</taxon>
        <taxon>Cucurbitales</taxon>
        <taxon>Cucurbitaceae</taxon>
        <taxon>Cucurbiteae</taxon>
        <taxon>Cucurbita</taxon>
    </lineage>
</organism>
<feature type="non-terminal residue" evidence="3">
    <location>
        <position position="1"/>
    </location>
</feature>
<evidence type="ECO:0000313" key="3">
    <source>
        <dbReference type="EMBL" id="KAG6605141.1"/>
    </source>
</evidence>
<keyword evidence="2" id="KW-0812">Transmembrane</keyword>
<feature type="transmembrane region" description="Helical" evidence="2">
    <location>
        <begin position="34"/>
        <end position="59"/>
    </location>
</feature>